<feature type="transmembrane region" description="Helical" evidence="1">
    <location>
        <begin position="99"/>
        <end position="121"/>
    </location>
</feature>
<dbReference type="RefSeq" id="WP_057827955.1">
    <property type="nucleotide sequence ID" value="NZ_BAAACL010000015.1"/>
</dbReference>
<dbReference type="Proteomes" id="UP000321722">
    <property type="component" value="Unassembled WGS sequence"/>
</dbReference>
<dbReference type="GeneID" id="29933360"/>
<feature type="transmembrane region" description="Helical" evidence="1">
    <location>
        <begin position="12"/>
        <end position="31"/>
    </location>
</feature>
<feature type="transmembrane region" description="Helical" evidence="1">
    <location>
        <begin position="288"/>
        <end position="307"/>
    </location>
</feature>
<feature type="transmembrane region" description="Helical" evidence="1">
    <location>
        <begin position="316"/>
        <end position="337"/>
    </location>
</feature>
<feature type="transmembrane region" description="Helical" evidence="1">
    <location>
        <begin position="184"/>
        <end position="217"/>
    </location>
</feature>
<dbReference type="EMBL" id="BJUI01000001">
    <property type="protein sequence ID" value="GEK41301.1"/>
    <property type="molecule type" value="Genomic_DNA"/>
</dbReference>
<keyword evidence="3" id="KW-1185">Reference proteome</keyword>
<keyword evidence="1" id="KW-0812">Transmembrane</keyword>
<feature type="transmembrane region" description="Helical" evidence="1">
    <location>
        <begin position="533"/>
        <end position="556"/>
    </location>
</feature>
<evidence type="ECO:0000256" key="1">
    <source>
        <dbReference type="SAM" id="Phobius"/>
    </source>
</evidence>
<proteinExistence type="predicted"/>
<comment type="caution">
    <text evidence="2">The sequence shown here is derived from an EMBL/GenBank/DDBJ whole genome shotgun (WGS) entry which is preliminary data.</text>
</comment>
<keyword evidence="1" id="KW-1133">Transmembrane helix</keyword>
<gene>
    <name evidence="2" type="ORF">LAV01_01330</name>
</gene>
<keyword evidence="1" id="KW-0472">Membrane</keyword>
<protein>
    <submittedName>
        <fullName evidence="2">Membrane protein</fullName>
    </submittedName>
</protein>
<reference evidence="2 3" key="1">
    <citation type="submission" date="2019-07" db="EMBL/GenBank/DDBJ databases">
        <title>Whole genome shotgun sequence of Lactobacillus aviarius subsp. aviarius NBRC 102162.</title>
        <authorList>
            <person name="Hosoyama A."/>
            <person name="Uohara A."/>
            <person name="Ohji S."/>
            <person name="Ichikawa N."/>
        </authorList>
    </citation>
    <scope>NUCLEOTIDE SEQUENCE [LARGE SCALE GENOMIC DNA]</scope>
    <source>
        <strain evidence="2 3">NBRC 102162</strain>
    </source>
</reference>
<feature type="transmembrane region" description="Helical" evidence="1">
    <location>
        <begin position="155"/>
        <end position="172"/>
    </location>
</feature>
<evidence type="ECO:0000313" key="3">
    <source>
        <dbReference type="Proteomes" id="UP000321722"/>
    </source>
</evidence>
<dbReference type="AlphaFoldDB" id="A0A510WRV2"/>
<name>A0A510WRV2_9LACO</name>
<evidence type="ECO:0000313" key="2">
    <source>
        <dbReference type="EMBL" id="GEK41301.1"/>
    </source>
</evidence>
<accession>A0A510WRV2</accession>
<feature type="transmembrane region" description="Helical" evidence="1">
    <location>
        <begin position="229"/>
        <end position="250"/>
    </location>
</feature>
<feature type="transmembrane region" description="Helical" evidence="1">
    <location>
        <begin position="384"/>
        <end position="405"/>
    </location>
</feature>
<sequence length="569" mass="65252">MSKDRKNSIKRYSVLLFIFIILSILFILPLFKWHYLPFGDDMDFNVDRVLELKYNFLHFNFYPQLSTYTFRSLAYPLNVFYPWYTLIPFVFFEMIIPNHMWGFVIGFAFYAFVGLTISYVVVKKITNNEVQSFFASVCYIFSEYLSIDAFRRFDLGEFVGMIIMPIAFYGFYDVLFKGENKKSWIILGLGMSLLVLTHMLSTLIVSMCLFVLFFIFFKKVENKKMVFLNLLKSILICIGASAIFLFPFIYQNIVQYFGTKTTTISQSFYPQGFGTLIMSSLNSECQNFQYGIGVCGILILILGLIYFKKLSNLSKVLYIAGSITFFMSSTAFPWYLLDNTIISIIQFPYRLLMLTSMFYAFVGGEIIAKAIANYTNDSQHSKMFISACFLIGLIVPQIGQTQLMLQNTDSFRNGYGELKKDTGVYKKFTSFQLETYTPQNEQGACSNVYDHVAIIDGNSTKLSTKNIKSEPNSIVYTSKLVKDFHDVVLPILYYKDMFKAERNGKAATVYCSENGQLAVKSSNLGPIKISYKYNFASILGIICSLVCWVLGLILLFGNNKLGRVKNEEE</sequence>
<feature type="transmembrane region" description="Helical" evidence="1">
    <location>
        <begin position="349"/>
        <end position="372"/>
    </location>
</feature>
<organism evidence="2 3">
    <name type="scientific">Ligilactobacillus aviarius</name>
    <dbReference type="NCBI Taxonomy" id="1606"/>
    <lineage>
        <taxon>Bacteria</taxon>
        <taxon>Bacillati</taxon>
        <taxon>Bacillota</taxon>
        <taxon>Bacilli</taxon>
        <taxon>Lactobacillales</taxon>
        <taxon>Lactobacillaceae</taxon>
        <taxon>Ligilactobacillus</taxon>
    </lineage>
</organism>